<evidence type="ECO:0000313" key="3">
    <source>
        <dbReference type="EMBL" id="KAF9582774.1"/>
    </source>
</evidence>
<comment type="caution">
    <text evidence="3">The sequence shown here is derived from an EMBL/GenBank/DDBJ whole genome shotgun (WGS) entry which is preliminary data.</text>
</comment>
<evidence type="ECO:0000313" key="4">
    <source>
        <dbReference type="Proteomes" id="UP000780801"/>
    </source>
</evidence>
<evidence type="ECO:0000256" key="1">
    <source>
        <dbReference type="SAM" id="Coils"/>
    </source>
</evidence>
<dbReference type="EMBL" id="JAABOA010000930">
    <property type="protein sequence ID" value="KAF9582774.1"/>
    <property type="molecule type" value="Genomic_DNA"/>
</dbReference>
<gene>
    <name evidence="3" type="ORF">BGW38_010783</name>
</gene>
<dbReference type="AlphaFoldDB" id="A0A9P6KEP1"/>
<dbReference type="Proteomes" id="UP000780801">
    <property type="component" value="Unassembled WGS sequence"/>
</dbReference>
<feature type="compositionally biased region" description="Basic and acidic residues" evidence="2">
    <location>
        <begin position="126"/>
        <end position="135"/>
    </location>
</feature>
<protein>
    <submittedName>
        <fullName evidence="3">Uncharacterized protein</fullName>
    </submittedName>
</protein>
<sequence>MEPGSPEGPFWSNPGAIGFITWISDEENYRNLNAVCPTHDSKYKNIFAQVVDYTNQMTGKDTVKLKWKYLKSNYQSSVSTNPLRFIQSMDMDSSALPTSSEDNETEGNVEEQEDDFNNDYDDDDVVEKPQRENAEDCKDQIKTIKEDCKDQIRLIREAAEKEKTELKDQIKAITATKEAAETKMWECQCEIAVLKEQVGQLNSRRL</sequence>
<proteinExistence type="predicted"/>
<evidence type="ECO:0000256" key="2">
    <source>
        <dbReference type="SAM" id="MobiDB-lite"/>
    </source>
</evidence>
<feature type="region of interest" description="Disordered" evidence="2">
    <location>
        <begin position="92"/>
        <end position="135"/>
    </location>
</feature>
<feature type="coiled-coil region" evidence="1">
    <location>
        <begin position="145"/>
        <end position="197"/>
    </location>
</feature>
<keyword evidence="4" id="KW-1185">Reference proteome</keyword>
<accession>A0A9P6KEP1</accession>
<name>A0A9P6KEP1_9FUNG</name>
<feature type="compositionally biased region" description="Acidic residues" evidence="2">
    <location>
        <begin position="101"/>
        <end position="125"/>
    </location>
</feature>
<organism evidence="3 4">
    <name type="scientific">Lunasporangiospora selenospora</name>
    <dbReference type="NCBI Taxonomy" id="979761"/>
    <lineage>
        <taxon>Eukaryota</taxon>
        <taxon>Fungi</taxon>
        <taxon>Fungi incertae sedis</taxon>
        <taxon>Mucoromycota</taxon>
        <taxon>Mortierellomycotina</taxon>
        <taxon>Mortierellomycetes</taxon>
        <taxon>Mortierellales</taxon>
        <taxon>Mortierellaceae</taxon>
        <taxon>Lunasporangiospora</taxon>
    </lineage>
</organism>
<reference evidence="3" key="1">
    <citation type="journal article" date="2020" name="Fungal Divers.">
        <title>Resolving the Mortierellaceae phylogeny through synthesis of multi-gene phylogenetics and phylogenomics.</title>
        <authorList>
            <person name="Vandepol N."/>
            <person name="Liber J."/>
            <person name="Desiro A."/>
            <person name="Na H."/>
            <person name="Kennedy M."/>
            <person name="Barry K."/>
            <person name="Grigoriev I.V."/>
            <person name="Miller A.N."/>
            <person name="O'Donnell K."/>
            <person name="Stajich J.E."/>
            <person name="Bonito G."/>
        </authorList>
    </citation>
    <scope>NUCLEOTIDE SEQUENCE</scope>
    <source>
        <strain evidence="3">KOD1015</strain>
    </source>
</reference>
<keyword evidence="1" id="KW-0175">Coiled coil</keyword>